<feature type="transmembrane region" description="Helical" evidence="6">
    <location>
        <begin position="302"/>
        <end position="321"/>
    </location>
</feature>
<proteinExistence type="predicted"/>
<evidence type="ECO:0000313" key="9">
    <source>
        <dbReference type="EMBL" id="WYK01155.1"/>
    </source>
</evidence>
<keyword evidence="6" id="KW-1133">Transmembrane helix</keyword>
<feature type="region of interest" description="Disordered" evidence="5">
    <location>
        <begin position="24"/>
        <end position="56"/>
    </location>
</feature>
<dbReference type="Pfam" id="PF00746">
    <property type="entry name" value="Gram_pos_anchor"/>
    <property type="match status" value="1"/>
</dbReference>
<keyword evidence="3 7" id="KW-0732">Signal</keyword>
<dbReference type="AlphaFoldDB" id="A0AAQ3W9E8"/>
<evidence type="ECO:0000256" key="3">
    <source>
        <dbReference type="ARBA" id="ARBA00022729"/>
    </source>
</evidence>
<evidence type="ECO:0000256" key="1">
    <source>
        <dbReference type="ARBA" id="ARBA00022512"/>
    </source>
</evidence>
<keyword evidence="4" id="KW-0572">Peptidoglycan-anchor</keyword>
<organism evidence="9 10">
    <name type="scientific">Candidatus Enterococcus palustris</name>
    <dbReference type="NCBI Taxonomy" id="1834189"/>
    <lineage>
        <taxon>Bacteria</taxon>
        <taxon>Bacillati</taxon>
        <taxon>Bacillota</taxon>
        <taxon>Bacilli</taxon>
        <taxon>Lactobacillales</taxon>
        <taxon>Enterococcaceae</taxon>
        <taxon>Enterococcus</taxon>
    </lineage>
</organism>
<keyword evidence="6" id="KW-0812">Transmembrane</keyword>
<evidence type="ECO:0000313" key="10">
    <source>
        <dbReference type="Proteomes" id="UP000194948"/>
    </source>
</evidence>
<evidence type="ECO:0000256" key="6">
    <source>
        <dbReference type="SAM" id="Phobius"/>
    </source>
</evidence>
<evidence type="ECO:0000256" key="2">
    <source>
        <dbReference type="ARBA" id="ARBA00022525"/>
    </source>
</evidence>
<dbReference type="InterPro" id="IPR019931">
    <property type="entry name" value="LPXTG_anchor"/>
</dbReference>
<dbReference type="NCBIfam" id="TIGR01167">
    <property type="entry name" value="LPXTG_anchor"/>
    <property type="match status" value="1"/>
</dbReference>
<protein>
    <recommendedName>
        <fullName evidence="8">Gram-positive cocci surface proteins LPxTG domain-containing protein</fullName>
    </recommendedName>
</protein>
<keyword evidence="10" id="KW-1185">Reference proteome</keyword>
<accession>A0AAQ3W9E8</accession>
<feature type="chain" id="PRO_5042912222" description="Gram-positive cocci surface proteins LPxTG domain-containing protein" evidence="7">
    <location>
        <begin position="22"/>
        <end position="328"/>
    </location>
</feature>
<feature type="compositionally biased region" description="Polar residues" evidence="5">
    <location>
        <begin position="269"/>
        <end position="281"/>
    </location>
</feature>
<name>A0AAQ3W9E8_9ENTE</name>
<sequence length="328" mass="35679">MKKLVFCLVALSFALPITSFAEETTSTSEPSQIESSSEVAASTQNTEKNDEKTVDSSVFSTLDSSATETSSTIQNMYDGVNLLSTTVVVFPEEKVTAELLSKDAGFHGTAYRDLKLLEEASTEKLGKNSVKVSFMLYPLEENQGDKQEVKLNMQYLVAKSSPTFDIQFVSYDSDNNQIKGKIVATDGASTSNVAVYGGMIDSLPTSIKEFYPYTNWGVHAPILTDAEGYFTLPYKDNFTFTVFSPETGDYSPICTLNDKTFAGAAVGTADSSTPVKSTESSTAKKEEQKKGLFPNTGEKKTVYYSIAGIAIILLAILFLFIKSKKNKG</sequence>
<evidence type="ECO:0000256" key="5">
    <source>
        <dbReference type="SAM" id="MobiDB-lite"/>
    </source>
</evidence>
<gene>
    <name evidence="9" type="ORF">A5821_002281</name>
</gene>
<reference evidence="9" key="1">
    <citation type="submission" date="2017-05" db="EMBL/GenBank/DDBJ databases">
        <authorList>
            <consortium name="The Broad Institute Genomics Platform"/>
            <consortium name="The Broad Institute Genomic Center for Infectious Diseases"/>
            <person name="Earl A."/>
            <person name="Manson A."/>
            <person name="Schwartman J."/>
            <person name="Gilmore M."/>
            <person name="Abouelleil A."/>
            <person name="Cao P."/>
            <person name="Chapman S."/>
            <person name="Cusick C."/>
            <person name="Shea T."/>
            <person name="Young S."/>
            <person name="Neafsey D."/>
            <person name="Nusbaum C."/>
            <person name="Birren B."/>
        </authorList>
    </citation>
    <scope>NUCLEOTIDE SEQUENCE</scope>
    <source>
        <strain evidence="9">7F3_DIV0205</strain>
    </source>
</reference>
<feature type="signal peptide" evidence="7">
    <location>
        <begin position="1"/>
        <end position="21"/>
    </location>
</feature>
<keyword evidence="1" id="KW-0134">Cell wall</keyword>
<evidence type="ECO:0000256" key="4">
    <source>
        <dbReference type="ARBA" id="ARBA00023088"/>
    </source>
</evidence>
<keyword evidence="6" id="KW-0472">Membrane</keyword>
<dbReference type="Proteomes" id="UP000194948">
    <property type="component" value="Chromosome"/>
</dbReference>
<dbReference type="EMBL" id="CP147244">
    <property type="protein sequence ID" value="WYK01155.1"/>
    <property type="molecule type" value="Genomic_DNA"/>
</dbReference>
<evidence type="ECO:0000259" key="8">
    <source>
        <dbReference type="PROSITE" id="PS50847"/>
    </source>
</evidence>
<evidence type="ECO:0000256" key="7">
    <source>
        <dbReference type="SAM" id="SignalP"/>
    </source>
</evidence>
<dbReference type="RefSeq" id="WP_170923028.1">
    <property type="nucleotide sequence ID" value="NZ_CP147244.1"/>
</dbReference>
<feature type="compositionally biased region" description="Low complexity" evidence="5">
    <location>
        <begin position="24"/>
        <end position="38"/>
    </location>
</feature>
<feature type="domain" description="Gram-positive cocci surface proteins LPxTG" evidence="8">
    <location>
        <begin position="293"/>
        <end position="328"/>
    </location>
</feature>
<feature type="region of interest" description="Disordered" evidence="5">
    <location>
        <begin position="268"/>
        <end position="291"/>
    </location>
</feature>
<dbReference type="PROSITE" id="PS50847">
    <property type="entry name" value="GRAM_POS_ANCHORING"/>
    <property type="match status" value="1"/>
</dbReference>
<reference evidence="9" key="2">
    <citation type="submission" date="2024-03" db="EMBL/GenBank/DDBJ databases">
        <title>The Genome Sequence of Enterococcus sp. DIV0205d.</title>
        <authorList>
            <consortium name="The Broad Institute Genomics Platform"/>
            <consortium name="The Broad Institute Microbial Omics Core"/>
            <consortium name="The Broad Institute Genomic Center for Infectious Diseases"/>
            <person name="Earl A."/>
            <person name="Manson A."/>
            <person name="Gilmore M."/>
            <person name="Schwartman J."/>
            <person name="Shea T."/>
            <person name="Abouelleil A."/>
            <person name="Cao P."/>
            <person name="Chapman S."/>
            <person name="Cusick C."/>
            <person name="Young S."/>
            <person name="Neafsey D."/>
            <person name="Nusbaum C."/>
            <person name="Birren B."/>
        </authorList>
    </citation>
    <scope>NUCLEOTIDE SEQUENCE</scope>
    <source>
        <strain evidence="9">7F3_DIV0205</strain>
    </source>
</reference>
<keyword evidence="2" id="KW-0964">Secreted</keyword>